<organism evidence="2">
    <name type="scientific">viral metagenome</name>
    <dbReference type="NCBI Taxonomy" id="1070528"/>
    <lineage>
        <taxon>unclassified sequences</taxon>
        <taxon>metagenomes</taxon>
        <taxon>organismal metagenomes</taxon>
    </lineage>
</organism>
<feature type="transmembrane region" description="Helical" evidence="1">
    <location>
        <begin position="6"/>
        <end position="28"/>
    </location>
</feature>
<reference evidence="2" key="1">
    <citation type="journal article" date="2020" name="Nature">
        <title>Giant virus diversity and host interactions through global metagenomics.</title>
        <authorList>
            <person name="Schulz F."/>
            <person name="Roux S."/>
            <person name="Paez-Espino D."/>
            <person name="Jungbluth S."/>
            <person name="Walsh D.A."/>
            <person name="Denef V.J."/>
            <person name="McMahon K.D."/>
            <person name="Konstantinidis K.T."/>
            <person name="Eloe-Fadrosh E.A."/>
            <person name="Kyrpides N.C."/>
            <person name="Woyke T."/>
        </authorList>
    </citation>
    <scope>NUCLEOTIDE SEQUENCE</scope>
    <source>
        <strain evidence="2">GVMAG-S-ERX555965-48</strain>
    </source>
</reference>
<accession>A0A6C0AWU2</accession>
<protein>
    <submittedName>
        <fullName evidence="2">Uncharacterized protein</fullName>
    </submittedName>
</protein>
<evidence type="ECO:0000313" key="2">
    <source>
        <dbReference type="EMBL" id="QHS84294.1"/>
    </source>
</evidence>
<proteinExistence type="predicted"/>
<keyword evidence="1" id="KW-0812">Transmembrane</keyword>
<keyword evidence="1" id="KW-0472">Membrane</keyword>
<name>A0A6C0AWU2_9ZZZZ</name>
<dbReference type="EMBL" id="MN738778">
    <property type="protein sequence ID" value="QHS84294.1"/>
    <property type="molecule type" value="Genomic_DNA"/>
</dbReference>
<sequence length="66" mass="8018">MNFNSYIVNFWVAIIIFKNLYYILLYIYDYVPDYSNCSTNVNLDSCIRFVKRTPLVPTYKYKKIEI</sequence>
<dbReference type="AlphaFoldDB" id="A0A6C0AWU2"/>
<keyword evidence="1" id="KW-1133">Transmembrane helix</keyword>
<evidence type="ECO:0000256" key="1">
    <source>
        <dbReference type="SAM" id="Phobius"/>
    </source>
</evidence>